<sequence length="153" mass="16399">MVGFKKIRSLSARGRAKPRTQNAALTITDTDFLFHQEKKKHSCKVGKQVGRLTQGKASKLPTSHANLSIRPENSNDASIGTTTRKPWTLFLLQTPSAGVSALMALPQDMSAVKSFCKFLSLPLYGLGGSGDSSPLVSNLRSLLSCATYPFASG</sequence>
<accession>A0A556V6X5</accession>
<gene>
    <name evidence="2" type="ORF">Baya_13730</name>
</gene>
<evidence type="ECO:0000313" key="3">
    <source>
        <dbReference type="Proteomes" id="UP000319801"/>
    </source>
</evidence>
<reference evidence="2 3" key="1">
    <citation type="journal article" date="2019" name="Genome Biol. Evol.">
        <title>Whole-Genome Sequencing of the Giant Devil Catfish, Bagarius yarrelli.</title>
        <authorList>
            <person name="Jiang W."/>
            <person name="Lv Y."/>
            <person name="Cheng L."/>
            <person name="Yang K."/>
            <person name="Chao B."/>
            <person name="Wang X."/>
            <person name="Li Y."/>
            <person name="Pan X."/>
            <person name="You X."/>
            <person name="Zhang Y."/>
            <person name="Yang J."/>
            <person name="Li J."/>
            <person name="Zhang X."/>
            <person name="Liu S."/>
            <person name="Sun C."/>
            <person name="Yang J."/>
            <person name="Shi Q."/>
        </authorList>
    </citation>
    <scope>NUCLEOTIDE SEQUENCE [LARGE SCALE GENOMIC DNA]</scope>
    <source>
        <strain evidence="2">JWS20170419001</strain>
        <tissue evidence="2">Muscle</tissue>
    </source>
</reference>
<evidence type="ECO:0000256" key="1">
    <source>
        <dbReference type="SAM" id="MobiDB-lite"/>
    </source>
</evidence>
<feature type="compositionally biased region" description="Polar residues" evidence="1">
    <location>
        <begin position="60"/>
        <end position="78"/>
    </location>
</feature>
<dbReference type="Proteomes" id="UP000319801">
    <property type="component" value="Unassembled WGS sequence"/>
</dbReference>
<feature type="region of interest" description="Disordered" evidence="1">
    <location>
        <begin position="56"/>
        <end position="78"/>
    </location>
</feature>
<dbReference type="EMBL" id="VCAZ01000139">
    <property type="protein sequence ID" value="TSX30753.1"/>
    <property type="molecule type" value="Genomic_DNA"/>
</dbReference>
<evidence type="ECO:0000313" key="2">
    <source>
        <dbReference type="EMBL" id="TSX30753.1"/>
    </source>
</evidence>
<organism evidence="2 3">
    <name type="scientific">Bagarius yarrelli</name>
    <name type="common">Goonch</name>
    <name type="synonym">Bagrus yarrelli</name>
    <dbReference type="NCBI Taxonomy" id="175774"/>
    <lineage>
        <taxon>Eukaryota</taxon>
        <taxon>Metazoa</taxon>
        <taxon>Chordata</taxon>
        <taxon>Craniata</taxon>
        <taxon>Vertebrata</taxon>
        <taxon>Euteleostomi</taxon>
        <taxon>Actinopterygii</taxon>
        <taxon>Neopterygii</taxon>
        <taxon>Teleostei</taxon>
        <taxon>Ostariophysi</taxon>
        <taxon>Siluriformes</taxon>
        <taxon>Sisoridae</taxon>
        <taxon>Sisorinae</taxon>
        <taxon>Bagarius</taxon>
    </lineage>
</organism>
<protein>
    <submittedName>
        <fullName evidence="2">Uncharacterized protein</fullName>
    </submittedName>
</protein>
<dbReference type="AlphaFoldDB" id="A0A556V6X5"/>
<comment type="caution">
    <text evidence="2">The sequence shown here is derived from an EMBL/GenBank/DDBJ whole genome shotgun (WGS) entry which is preliminary data.</text>
</comment>
<name>A0A556V6X5_BAGYA</name>
<keyword evidence="3" id="KW-1185">Reference proteome</keyword>
<proteinExistence type="predicted"/>